<name>A0ABT0R191_9MICO</name>
<reference evidence="1" key="1">
    <citation type="submission" date="2022-02" db="EMBL/GenBank/DDBJ databases">
        <authorList>
            <person name="Lee M."/>
            <person name="Kim S.-J."/>
            <person name="Jung M.-Y."/>
        </authorList>
    </citation>
    <scope>NUCLEOTIDE SEQUENCE</scope>
    <source>
        <strain evidence="1">JHP9</strain>
    </source>
</reference>
<comment type="caution">
    <text evidence="1">The sequence shown here is derived from an EMBL/GenBank/DDBJ whole genome shotgun (WGS) entry which is preliminary data.</text>
</comment>
<evidence type="ECO:0000313" key="2">
    <source>
        <dbReference type="Proteomes" id="UP001203761"/>
    </source>
</evidence>
<evidence type="ECO:0000313" key="1">
    <source>
        <dbReference type="EMBL" id="MCL6423691.1"/>
    </source>
</evidence>
<dbReference type="RefSeq" id="WP_249737765.1">
    <property type="nucleotide sequence ID" value="NZ_JAKNCJ010000004.1"/>
</dbReference>
<organism evidence="1 2">
    <name type="scientific">Brachybacterium equifaecis</name>
    <dbReference type="NCBI Taxonomy" id="2910770"/>
    <lineage>
        <taxon>Bacteria</taxon>
        <taxon>Bacillati</taxon>
        <taxon>Actinomycetota</taxon>
        <taxon>Actinomycetes</taxon>
        <taxon>Micrococcales</taxon>
        <taxon>Dermabacteraceae</taxon>
        <taxon>Brachybacterium</taxon>
    </lineage>
</organism>
<dbReference type="EMBL" id="JAKNCJ010000004">
    <property type="protein sequence ID" value="MCL6423691.1"/>
    <property type="molecule type" value="Genomic_DNA"/>
</dbReference>
<evidence type="ECO:0008006" key="3">
    <source>
        <dbReference type="Google" id="ProtNLM"/>
    </source>
</evidence>
<proteinExistence type="predicted"/>
<keyword evidence="2" id="KW-1185">Reference proteome</keyword>
<protein>
    <recommendedName>
        <fullName evidence="3">Transposase</fullName>
    </recommendedName>
</protein>
<dbReference type="Proteomes" id="UP001203761">
    <property type="component" value="Unassembled WGS sequence"/>
</dbReference>
<gene>
    <name evidence="1" type="ORF">Bequi_09875</name>
</gene>
<sequence length="92" mass="10388">MPTLATKPVGIDEGRLTSWAKLYAPAHYRRIRECRTALRRIDAKHVAGRTPAEAEEWDLLHDELDSLLTDVAGKRRALEVKRSAMGAPRPRT</sequence>
<accession>A0ABT0R191</accession>